<dbReference type="PANTHER" id="PTHR20858">
    <property type="entry name" value="PHOSPHOMETHYLPYRIMIDINE KINASE"/>
    <property type="match status" value="1"/>
</dbReference>
<dbReference type="EMBL" id="JAUOEK010000129">
    <property type="protein sequence ID" value="MDO5970699.1"/>
    <property type="molecule type" value="Genomic_DNA"/>
</dbReference>
<dbReference type="InterPro" id="IPR004399">
    <property type="entry name" value="HMP/HMP-P_kinase_dom"/>
</dbReference>
<dbReference type="Pfam" id="PF08543">
    <property type="entry name" value="Phos_pyr_kin"/>
    <property type="match status" value="1"/>
</dbReference>
<dbReference type="InterPro" id="IPR013749">
    <property type="entry name" value="PM/HMP-P_kinase-1"/>
</dbReference>
<evidence type="ECO:0000313" key="4">
    <source>
        <dbReference type="EMBL" id="MDO5970699.1"/>
    </source>
</evidence>
<evidence type="ECO:0000259" key="3">
    <source>
        <dbReference type="Pfam" id="PF08543"/>
    </source>
</evidence>
<dbReference type="GO" id="GO:0016301">
    <property type="term" value="F:kinase activity"/>
    <property type="evidence" value="ECO:0007669"/>
    <property type="project" value="UniProtKB-KW"/>
</dbReference>
<dbReference type="RefSeq" id="WP_303278392.1">
    <property type="nucleotide sequence ID" value="NZ_JAUOEK010000129.1"/>
</dbReference>
<accession>A0ABT8WC23</accession>
<keyword evidence="4" id="KW-0418">Kinase</keyword>
<sequence>MNNRTYILTIAGHDPSGGAGLTSDIKTFEAHGLYGLSVCTAITVQNDIDFKQCIWTKADVIIAQIETLFKRFIINTVKIGIVESWEVLHRILNTLHALNPDIKIVLDPIIKTSTGFDFHETESQNLLDEIWKQCFIVTPNYDEIQSLYPQLNIENTIEHISSLTNIYLKGGHRTDKKGWDALYHNTIVKVNIPPNTDKVYEKHGSGCVLSASLASNFALNIELEDAAKNAKQYTEQFLNSDKGLLGKHKYNTVDQTQTINS</sequence>
<dbReference type="EC" id="2.7.1.49" evidence="2"/>
<dbReference type="CDD" id="cd01169">
    <property type="entry name" value="HMPP_kinase"/>
    <property type="match status" value="1"/>
</dbReference>
<proteinExistence type="predicted"/>
<dbReference type="Proteomes" id="UP001176883">
    <property type="component" value="Unassembled WGS sequence"/>
</dbReference>
<dbReference type="Gene3D" id="3.40.1190.20">
    <property type="match status" value="1"/>
</dbReference>
<keyword evidence="5" id="KW-1185">Reference proteome</keyword>
<feature type="domain" description="Pyridoxamine kinase/Phosphomethylpyrimidine kinase" evidence="3">
    <location>
        <begin position="14"/>
        <end position="241"/>
    </location>
</feature>
<dbReference type="SUPFAM" id="SSF53613">
    <property type="entry name" value="Ribokinase-like"/>
    <property type="match status" value="1"/>
</dbReference>
<reference evidence="4" key="1">
    <citation type="submission" date="2023-07" db="EMBL/GenBank/DDBJ databases">
        <title>Two novel species in the genus Flavivirga.</title>
        <authorList>
            <person name="Kwon K."/>
        </authorList>
    </citation>
    <scope>NUCLEOTIDE SEQUENCE</scope>
    <source>
        <strain evidence="4">KCTC 52353</strain>
    </source>
</reference>
<organism evidence="4 5">
    <name type="scientific">Flavivirga aquimarina</name>
    <dbReference type="NCBI Taxonomy" id="2027862"/>
    <lineage>
        <taxon>Bacteria</taxon>
        <taxon>Pseudomonadati</taxon>
        <taxon>Bacteroidota</taxon>
        <taxon>Flavobacteriia</taxon>
        <taxon>Flavobacteriales</taxon>
        <taxon>Flavobacteriaceae</taxon>
        <taxon>Flavivirga</taxon>
    </lineage>
</organism>
<comment type="caution">
    <text evidence="4">The sequence shown here is derived from an EMBL/GenBank/DDBJ whole genome shotgun (WGS) entry which is preliminary data.</text>
</comment>
<name>A0ABT8WC23_9FLAO</name>
<evidence type="ECO:0000256" key="2">
    <source>
        <dbReference type="ARBA" id="ARBA00012135"/>
    </source>
</evidence>
<dbReference type="PANTHER" id="PTHR20858:SF17">
    <property type="entry name" value="HYDROXYMETHYLPYRIMIDINE_PHOSPHOMETHYLPYRIMIDINE KINASE THI20-RELATED"/>
    <property type="match status" value="1"/>
</dbReference>
<dbReference type="InterPro" id="IPR029056">
    <property type="entry name" value="Ribokinase-like"/>
</dbReference>
<keyword evidence="4" id="KW-0808">Transferase</keyword>
<protein>
    <recommendedName>
        <fullName evidence="2">hydroxymethylpyrimidine kinase</fullName>
        <ecNumber evidence="2">2.7.1.49</ecNumber>
    </recommendedName>
</protein>
<comment type="pathway">
    <text evidence="1">Cofactor biosynthesis; thiamine diphosphate biosynthesis.</text>
</comment>
<evidence type="ECO:0000256" key="1">
    <source>
        <dbReference type="ARBA" id="ARBA00004948"/>
    </source>
</evidence>
<gene>
    <name evidence="4" type="ORF">Q4Q35_12850</name>
</gene>
<evidence type="ECO:0000313" key="5">
    <source>
        <dbReference type="Proteomes" id="UP001176883"/>
    </source>
</evidence>